<dbReference type="AlphaFoldDB" id="A0AA38CPX1"/>
<name>A0AA38CPX1_TAXCH</name>
<evidence type="ECO:0000313" key="7">
    <source>
        <dbReference type="EMBL" id="KAH9300543.1"/>
    </source>
</evidence>
<keyword evidence="4 5" id="KW-0472">Membrane</keyword>
<evidence type="ECO:0000256" key="3">
    <source>
        <dbReference type="ARBA" id="ARBA00022989"/>
    </source>
</evidence>
<dbReference type="GO" id="GO:0016020">
    <property type="term" value="C:membrane"/>
    <property type="evidence" value="ECO:0007669"/>
    <property type="project" value="UniProtKB-SubCell"/>
</dbReference>
<dbReference type="OMA" id="YENHRTA"/>
<keyword evidence="8" id="KW-1185">Reference proteome</keyword>
<feature type="transmembrane region" description="Helical" evidence="5">
    <location>
        <begin position="537"/>
        <end position="558"/>
    </location>
</feature>
<comment type="subcellular location">
    <subcellularLocation>
        <location evidence="1">Membrane</location>
        <topology evidence="1">Multi-pass membrane protein</topology>
    </subcellularLocation>
</comment>
<feature type="transmembrane region" description="Helical" evidence="5">
    <location>
        <begin position="297"/>
        <end position="314"/>
    </location>
</feature>
<feature type="non-terminal residue" evidence="7">
    <location>
        <position position="560"/>
    </location>
</feature>
<feature type="transmembrane region" description="Helical" evidence="5">
    <location>
        <begin position="340"/>
        <end position="361"/>
    </location>
</feature>
<gene>
    <name evidence="7" type="ORF">KI387_012126</name>
</gene>
<keyword evidence="2 5" id="KW-0812">Transmembrane</keyword>
<feature type="transmembrane region" description="Helical" evidence="5">
    <location>
        <begin position="495"/>
        <end position="522"/>
    </location>
</feature>
<evidence type="ECO:0000259" key="6">
    <source>
        <dbReference type="Pfam" id="PF04547"/>
    </source>
</evidence>
<feature type="domain" description="Anoctamin transmembrane" evidence="6">
    <location>
        <begin position="133"/>
        <end position="560"/>
    </location>
</feature>
<feature type="transmembrane region" description="Helical" evidence="5">
    <location>
        <begin position="265"/>
        <end position="282"/>
    </location>
</feature>
<evidence type="ECO:0000256" key="4">
    <source>
        <dbReference type="ARBA" id="ARBA00023136"/>
    </source>
</evidence>
<proteinExistence type="predicted"/>
<sequence>VTAPIEVLGRTAEELQLKKNTHIGMDIQFDWERRDAFVQQPNGSLFSWSERYQCLAHLIFGVVNESSVPVKLTIVEEFRDIEWKDKEPLIERLKAEGFVKEVFPLHDEKQRCELLHNWAYNWMGLTSQPIDAIYSYFGAKVATYFAFLGMYTKWLLFPSVLGIFFHSVNFGSWQVAVLSIFSMIVVSWSVLFLQFWRRKNAALLLRWNVSRPGNVEPGSRPTESEQRALNQLTPGGVIIGSNNMPLNEQRTALDRHEWRENLKSLRNNVIVISGILCLQLPFELTYTHLNHIIESQIWKYVLTALYLLIIQYYTKFGGNLAERLVKTQHYDSREARADGLVYKVFGLYFMQNYIGLFYHALFHRDIELLRTFLIQRLIVSQVLNNVLENLGPYVKYRYTKYFAIKRKHKKGSLHQHTSRIEKEYMKPSYTASVGEGVEDGLFDDFLELALQYGMVTMFACAFPLVFLFAAVNNLTEIRTDSLKLLAMLRRPIPRAASSIGAWLNIFEFLGVIAICSNCALLVCLHDRDGKWEIEPGLATFVFIEHVLLLMKFGFSFLVPE</sequence>
<feature type="transmembrane region" description="Helical" evidence="5">
    <location>
        <begin position="171"/>
        <end position="196"/>
    </location>
</feature>
<feature type="non-terminal residue" evidence="7">
    <location>
        <position position="1"/>
    </location>
</feature>
<evidence type="ECO:0000313" key="8">
    <source>
        <dbReference type="Proteomes" id="UP000824469"/>
    </source>
</evidence>
<dbReference type="InterPro" id="IPR049452">
    <property type="entry name" value="Anoctamin_TM"/>
</dbReference>
<evidence type="ECO:0000256" key="2">
    <source>
        <dbReference type="ARBA" id="ARBA00022692"/>
    </source>
</evidence>
<organism evidence="7 8">
    <name type="scientific">Taxus chinensis</name>
    <name type="common">Chinese yew</name>
    <name type="synonym">Taxus wallichiana var. chinensis</name>
    <dbReference type="NCBI Taxonomy" id="29808"/>
    <lineage>
        <taxon>Eukaryota</taxon>
        <taxon>Viridiplantae</taxon>
        <taxon>Streptophyta</taxon>
        <taxon>Embryophyta</taxon>
        <taxon>Tracheophyta</taxon>
        <taxon>Spermatophyta</taxon>
        <taxon>Pinopsida</taxon>
        <taxon>Pinidae</taxon>
        <taxon>Conifers II</taxon>
        <taxon>Cupressales</taxon>
        <taxon>Taxaceae</taxon>
        <taxon>Taxus</taxon>
    </lineage>
</organism>
<dbReference type="PANTHER" id="PTHR12308">
    <property type="entry name" value="ANOCTAMIN"/>
    <property type="match status" value="1"/>
</dbReference>
<evidence type="ECO:0000256" key="1">
    <source>
        <dbReference type="ARBA" id="ARBA00004141"/>
    </source>
</evidence>
<dbReference type="Proteomes" id="UP000824469">
    <property type="component" value="Unassembled WGS sequence"/>
</dbReference>
<evidence type="ECO:0000256" key="5">
    <source>
        <dbReference type="SAM" id="Phobius"/>
    </source>
</evidence>
<protein>
    <recommendedName>
        <fullName evidence="6">Anoctamin transmembrane domain-containing protein</fullName>
    </recommendedName>
</protein>
<feature type="transmembrane region" description="Helical" evidence="5">
    <location>
        <begin position="144"/>
        <end position="165"/>
    </location>
</feature>
<dbReference type="Pfam" id="PF04547">
    <property type="entry name" value="Anoctamin"/>
    <property type="match status" value="1"/>
</dbReference>
<reference evidence="7 8" key="1">
    <citation type="journal article" date="2021" name="Nat. Plants">
        <title>The Taxus genome provides insights into paclitaxel biosynthesis.</title>
        <authorList>
            <person name="Xiong X."/>
            <person name="Gou J."/>
            <person name="Liao Q."/>
            <person name="Li Y."/>
            <person name="Zhou Q."/>
            <person name="Bi G."/>
            <person name="Li C."/>
            <person name="Du R."/>
            <person name="Wang X."/>
            <person name="Sun T."/>
            <person name="Guo L."/>
            <person name="Liang H."/>
            <person name="Lu P."/>
            <person name="Wu Y."/>
            <person name="Zhang Z."/>
            <person name="Ro D.K."/>
            <person name="Shang Y."/>
            <person name="Huang S."/>
            <person name="Yan J."/>
        </authorList>
    </citation>
    <scope>NUCLEOTIDE SEQUENCE [LARGE SCALE GENOMIC DNA]</scope>
    <source>
        <strain evidence="7">Ta-2019</strain>
    </source>
</reference>
<accession>A0AA38CPX1</accession>
<dbReference type="PANTHER" id="PTHR12308:SF73">
    <property type="entry name" value="ANOCTAMIN"/>
    <property type="match status" value="1"/>
</dbReference>
<feature type="transmembrane region" description="Helical" evidence="5">
    <location>
        <begin position="449"/>
        <end position="474"/>
    </location>
</feature>
<comment type="caution">
    <text evidence="7">The sequence shown here is derived from an EMBL/GenBank/DDBJ whole genome shotgun (WGS) entry which is preliminary data.</text>
</comment>
<keyword evidence="3 5" id="KW-1133">Transmembrane helix</keyword>
<dbReference type="GO" id="GO:0005254">
    <property type="term" value="F:chloride channel activity"/>
    <property type="evidence" value="ECO:0007669"/>
    <property type="project" value="TreeGrafter"/>
</dbReference>
<dbReference type="EMBL" id="JAHRHJ020000009">
    <property type="protein sequence ID" value="KAH9300543.1"/>
    <property type="molecule type" value="Genomic_DNA"/>
</dbReference>
<dbReference type="InterPro" id="IPR007632">
    <property type="entry name" value="Anoctamin"/>
</dbReference>